<dbReference type="eggNOG" id="ENOG503052E">
    <property type="taxonomic scope" value="Bacteria"/>
</dbReference>
<feature type="transmembrane region" description="Helical" evidence="1">
    <location>
        <begin position="53"/>
        <end position="72"/>
    </location>
</feature>
<comment type="caution">
    <text evidence="2">The sequence shown here is derived from an EMBL/GenBank/DDBJ whole genome shotgun (WGS) entry which is preliminary data.</text>
</comment>
<gene>
    <name evidence="2" type="ORF">BN990_02569</name>
</gene>
<protein>
    <recommendedName>
        <fullName evidence="4">YlaH-like protein</fullName>
    </recommendedName>
</protein>
<evidence type="ECO:0000313" key="2">
    <source>
        <dbReference type="EMBL" id="CDQ40249.1"/>
    </source>
</evidence>
<dbReference type="Pfam" id="PF14036">
    <property type="entry name" value="YlaH"/>
    <property type="match status" value="1"/>
</dbReference>
<accession>A0A024QCM3</accession>
<evidence type="ECO:0000313" key="3">
    <source>
        <dbReference type="Proteomes" id="UP000028875"/>
    </source>
</evidence>
<organism evidence="2 3">
    <name type="scientific">Virgibacillus massiliensis</name>
    <dbReference type="NCBI Taxonomy" id="1462526"/>
    <lineage>
        <taxon>Bacteria</taxon>
        <taxon>Bacillati</taxon>
        <taxon>Bacillota</taxon>
        <taxon>Bacilli</taxon>
        <taxon>Bacillales</taxon>
        <taxon>Bacillaceae</taxon>
        <taxon>Virgibacillus</taxon>
    </lineage>
</organism>
<keyword evidence="1" id="KW-1133">Transmembrane helix</keyword>
<keyword evidence="3" id="KW-1185">Reference proteome</keyword>
<keyword evidence="1" id="KW-0812">Transmembrane</keyword>
<reference evidence="3" key="2">
    <citation type="submission" date="2014-05" db="EMBL/GenBank/DDBJ databases">
        <title>Draft genome sequence of Virgibacillus massiliensis Vm-5.</title>
        <authorList>
            <person name="Khelaifia S."/>
            <person name="Croce O."/>
            <person name="Lagier J.C."/>
            <person name="Raoult D."/>
        </authorList>
    </citation>
    <scope>NUCLEOTIDE SEQUENCE [LARGE SCALE GENOMIC DNA]</scope>
    <source>
        <strain evidence="3">Vm-5</strain>
    </source>
</reference>
<dbReference type="RefSeq" id="WP_021291712.1">
    <property type="nucleotide sequence ID" value="NZ_BNER01000004.1"/>
</dbReference>
<evidence type="ECO:0008006" key="4">
    <source>
        <dbReference type="Google" id="ProtNLM"/>
    </source>
</evidence>
<reference evidence="2 3" key="1">
    <citation type="submission" date="2014-03" db="EMBL/GenBank/DDBJ databases">
        <authorList>
            <person name="Urmite Genomes U."/>
        </authorList>
    </citation>
    <scope>NUCLEOTIDE SEQUENCE [LARGE SCALE GENOMIC DNA]</scope>
    <source>
        <strain evidence="2 3">Vm-5</strain>
    </source>
</reference>
<dbReference type="OrthoDB" id="2680377at2"/>
<dbReference type="AlphaFoldDB" id="A0A024QCM3"/>
<dbReference type="STRING" id="1462526.BN990_02569"/>
<evidence type="ECO:0000256" key="1">
    <source>
        <dbReference type="SAM" id="Phobius"/>
    </source>
</evidence>
<name>A0A024QCM3_9BACI</name>
<proteinExistence type="predicted"/>
<dbReference type="EMBL" id="CCDP010000001">
    <property type="protein sequence ID" value="CDQ40249.1"/>
    <property type="molecule type" value="Genomic_DNA"/>
</dbReference>
<keyword evidence="1" id="KW-0472">Membrane</keyword>
<dbReference type="Proteomes" id="UP000028875">
    <property type="component" value="Unassembled WGS sequence"/>
</dbReference>
<sequence length="102" mass="11962">MENTNFTLIFDFVLDQFGTDVNIFWVFYILNLIFSIIAYKLGFARKLPMLKSIVVYILLAIGVYILTIFSIFQMPITESLVVISIVLGIYRFRLHRERSSQE</sequence>
<feature type="transmembrane region" description="Helical" evidence="1">
    <location>
        <begin position="23"/>
        <end position="41"/>
    </location>
</feature>
<dbReference type="InterPro" id="IPR025620">
    <property type="entry name" value="YlaH"/>
</dbReference>